<dbReference type="EMBL" id="ABJD02000101">
    <property type="protein sequence ID" value="EDU60351.1"/>
    <property type="molecule type" value="Genomic_DNA"/>
</dbReference>
<comment type="caution">
    <text evidence="2">The sequence shown here is derived from an EMBL/GenBank/DDBJ whole genome shotgun (WGS) entry which is preliminary data.</text>
</comment>
<dbReference type="Proteomes" id="UP000004506">
    <property type="component" value="Unassembled WGS sequence"/>
</dbReference>
<evidence type="ECO:0000313" key="3">
    <source>
        <dbReference type="Proteomes" id="UP000004506"/>
    </source>
</evidence>
<accession>A0AA86YM34</accession>
<reference evidence="3" key="1">
    <citation type="submission" date="2008-04" db="EMBL/GenBank/DDBJ databases">
        <title>Draft genome sequence of Providencia stuartii (ATCC 25827).</title>
        <authorList>
            <person name="Sudarsanam P."/>
            <person name="Ley R."/>
            <person name="Guruge J."/>
            <person name="Turnbaugh P.J."/>
            <person name="Mahowald M."/>
            <person name="Liep D."/>
            <person name="Gordon J."/>
        </authorList>
    </citation>
    <scope>NUCLEOTIDE SEQUENCE [LARGE SCALE GENOMIC DNA]</scope>
    <source>
        <strain evidence="3">ATCC 25827</strain>
    </source>
</reference>
<dbReference type="AlphaFoldDB" id="A0AA86YM34"/>
<keyword evidence="1" id="KW-0472">Membrane</keyword>
<protein>
    <submittedName>
        <fullName evidence="2">Uncharacterized protein</fullName>
    </submittedName>
</protein>
<organism evidence="2 3">
    <name type="scientific">Providencia stuartii ATCC 25827</name>
    <dbReference type="NCBI Taxonomy" id="471874"/>
    <lineage>
        <taxon>Bacteria</taxon>
        <taxon>Pseudomonadati</taxon>
        <taxon>Pseudomonadota</taxon>
        <taxon>Gammaproteobacteria</taxon>
        <taxon>Enterobacterales</taxon>
        <taxon>Morganellaceae</taxon>
        <taxon>Providencia</taxon>
    </lineage>
</organism>
<reference evidence="3" key="2">
    <citation type="submission" date="2008-04" db="EMBL/GenBank/DDBJ databases">
        <title>Draft genome sequence of Providencia stuartii(ATCC 25827).</title>
        <authorList>
            <person name="Sudarsanam P."/>
            <person name="Ley R."/>
            <person name="Guruge J."/>
            <person name="Turnbaugh P.J."/>
            <person name="Mahowald M."/>
            <person name="Liep D."/>
            <person name="Gordon J."/>
        </authorList>
    </citation>
    <scope>NUCLEOTIDE SEQUENCE [LARGE SCALE GENOMIC DNA]</scope>
    <source>
        <strain evidence="3">ATCC 25827</strain>
    </source>
</reference>
<proteinExistence type="predicted"/>
<gene>
    <name evidence="2" type="ORF">PROSTU_03558</name>
</gene>
<reference evidence="2 3" key="3">
    <citation type="submission" date="2008-05" db="EMBL/GenBank/DDBJ databases">
        <authorList>
            <person name="Fulton L."/>
            <person name="Clifton S."/>
            <person name="Fulton B."/>
            <person name="Xu J."/>
            <person name="Minx P."/>
            <person name="Pepin K.H."/>
            <person name="Johnson M."/>
            <person name="Thiruvilangam P."/>
            <person name="Bhonagiri V."/>
            <person name="Nash W.E."/>
            <person name="Mardis E.R."/>
            <person name="Wilson R.K."/>
        </authorList>
    </citation>
    <scope>NUCLEOTIDE SEQUENCE [LARGE SCALE GENOMIC DNA]</scope>
    <source>
        <strain evidence="2 3">ATCC 25827</strain>
    </source>
</reference>
<sequence>MSLIFNRYGFCCLFFRFKCFYYIILNKNLDLYKGKNNIMT</sequence>
<keyword evidence="1" id="KW-1133">Transmembrane helix</keyword>
<keyword evidence="1" id="KW-0812">Transmembrane</keyword>
<feature type="transmembrane region" description="Helical" evidence="1">
    <location>
        <begin position="6"/>
        <end position="25"/>
    </location>
</feature>
<evidence type="ECO:0000313" key="2">
    <source>
        <dbReference type="EMBL" id="EDU60351.1"/>
    </source>
</evidence>
<name>A0AA86YM34_PROST</name>
<evidence type="ECO:0000256" key="1">
    <source>
        <dbReference type="SAM" id="Phobius"/>
    </source>
</evidence>